<gene>
    <name evidence="2" type="ORF">BXYJ_LOCUS10940</name>
</gene>
<protein>
    <submittedName>
        <fullName evidence="2">(pine wood nematode) hypothetical protein</fullName>
    </submittedName>
</protein>
<dbReference type="AlphaFoldDB" id="A0A7I8XJ78"/>
<organism evidence="2 3">
    <name type="scientific">Bursaphelenchus xylophilus</name>
    <name type="common">Pinewood nematode worm</name>
    <name type="synonym">Aphelenchoides xylophilus</name>
    <dbReference type="NCBI Taxonomy" id="6326"/>
    <lineage>
        <taxon>Eukaryota</taxon>
        <taxon>Metazoa</taxon>
        <taxon>Ecdysozoa</taxon>
        <taxon>Nematoda</taxon>
        <taxon>Chromadorea</taxon>
        <taxon>Rhabditida</taxon>
        <taxon>Tylenchina</taxon>
        <taxon>Tylenchomorpha</taxon>
        <taxon>Aphelenchoidea</taxon>
        <taxon>Aphelenchoididae</taxon>
        <taxon>Bursaphelenchus</taxon>
    </lineage>
</organism>
<accession>A0A7I8XJ78</accession>
<sequence length="252" mass="28806">MSQITSSIGHAARDVAMHIQHDWHDAWVTQFHGMMKDQCIGDYFNRFRGFLKDEDAKPQLFHTEVTGYGGTFLPPSPEHESSSSCTPTPQSSSHDFEHSNEADSCSLTLITEGSKNAKLANDSFQFQTPKTTKTSKNTNRSQKRQKSVKQPAIIEVKKKKPVEEVCRKPWYRWENDVRKLTAMLNVPAPRDGPRRYYKLFERHNNEAIQRFDQMRSPFTVSNLPMAAPPQYQAGPLYSPIVAPYPPVNIRLP</sequence>
<evidence type="ECO:0000256" key="1">
    <source>
        <dbReference type="SAM" id="MobiDB-lite"/>
    </source>
</evidence>
<feature type="compositionally biased region" description="Low complexity" evidence="1">
    <location>
        <begin position="82"/>
        <end position="93"/>
    </location>
</feature>
<dbReference type="EMBL" id="CAJFCV020000005">
    <property type="protein sequence ID" value="CAG9121262.1"/>
    <property type="molecule type" value="Genomic_DNA"/>
</dbReference>
<proteinExistence type="predicted"/>
<dbReference type="Proteomes" id="UP000659654">
    <property type="component" value="Unassembled WGS sequence"/>
</dbReference>
<dbReference type="EMBL" id="CAJFDI010000005">
    <property type="protein sequence ID" value="CAD5230344.1"/>
    <property type="molecule type" value="Genomic_DNA"/>
</dbReference>
<feature type="region of interest" description="Disordered" evidence="1">
    <location>
        <begin position="67"/>
        <end position="99"/>
    </location>
</feature>
<feature type="region of interest" description="Disordered" evidence="1">
    <location>
        <begin position="120"/>
        <end position="152"/>
    </location>
</feature>
<dbReference type="Proteomes" id="UP000582659">
    <property type="component" value="Unassembled WGS sequence"/>
</dbReference>
<feature type="compositionally biased region" description="Low complexity" evidence="1">
    <location>
        <begin position="127"/>
        <end position="140"/>
    </location>
</feature>
<evidence type="ECO:0000313" key="3">
    <source>
        <dbReference type="Proteomes" id="UP000659654"/>
    </source>
</evidence>
<comment type="caution">
    <text evidence="2">The sequence shown here is derived from an EMBL/GenBank/DDBJ whole genome shotgun (WGS) entry which is preliminary data.</text>
</comment>
<reference evidence="2" key="1">
    <citation type="submission" date="2020-09" db="EMBL/GenBank/DDBJ databases">
        <authorList>
            <person name="Kikuchi T."/>
        </authorList>
    </citation>
    <scope>NUCLEOTIDE SEQUENCE</scope>
    <source>
        <strain evidence="2">Ka4C1</strain>
    </source>
</reference>
<evidence type="ECO:0000313" key="2">
    <source>
        <dbReference type="EMBL" id="CAD5230344.1"/>
    </source>
</evidence>
<keyword evidence="3" id="KW-1185">Reference proteome</keyword>
<name>A0A7I8XJ78_BURXY</name>